<sequence length="600" mass="65663">MKLLVAITWVVATAIATAPEAYQPNNNVTYLGFLRNGVDIFLGIPYAQDTAGANRFKPPQPFAFPADAVVNATQPGPACPQQLGQWNAPLTLLNVTKEGISEDCLNLNIVRPVGAREPGSRLPVMVWIHGGSFWVGSNMEPTHEPDALVLNSVDAGTPIIHVAINYRLGFFGFAQSDALRQEHSENAGLRDQRAAIEWVRDNIHHFGGDGEKITIHGQSSGGLAVGLQLLAYGGAQALPYQRGICQSQALEPGITGNFTRDAMKLVIEKTKCNPGNTSLDSPEVIACLRTKDVDTLHAASAATYTGDIAHNIGDVWLPSVDGDFLPDAPSKLISDGRFGNATYMFGWTQGDVNFFTDVTIKTSNDTLKFLQTYLPNVDPTDSDRNTQEYLSLYPVEDFTPPSSTNLTAEFYRTARAFRDILMVCEPILLAKAMKQKEQTVYMYNFNQTLLDPVIEAVYNISDMGVVHTSEFAYIFGNLSHYNVSGYPYNPTEADHTLAERASRSWASFAYSGSPSAGAPGKDKPSTLSGWLPAFWKFGESDIDHVKPRRPGHTYVYTIGGPSEGLWPLDGSESIEAVRNQGLEEKCGFFNDPEFIRRAGF</sequence>
<feature type="signal peptide" evidence="3">
    <location>
        <begin position="1"/>
        <end position="16"/>
    </location>
</feature>
<reference evidence="5 6" key="1">
    <citation type="submission" date="2021-02" db="EMBL/GenBank/DDBJ databases">
        <title>Genome assembly of Pseudopithomyces chartarum.</title>
        <authorList>
            <person name="Jauregui R."/>
            <person name="Singh J."/>
            <person name="Voisey C."/>
        </authorList>
    </citation>
    <scope>NUCLEOTIDE SEQUENCE [LARGE SCALE GENOMIC DNA]</scope>
    <source>
        <strain evidence="5 6">AGR01</strain>
    </source>
</reference>
<dbReference type="PANTHER" id="PTHR43918">
    <property type="entry name" value="ACETYLCHOLINESTERASE"/>
    <property type="match status" value="1"/>
</dbReference>
<evidence type="ECO:0000256" key="2">
    <source>
        <dbReference type="ARBA" id="ARBA00022801"/>
    </source>
</evidence>
<dbReference type="InterPro" id="IPR019826">
    <property type="entry name" value="Carboxylesterase_B_AS"/>
</dbReference>
<evidence type="ECO:0000313" key="6">
    <source>
        <dbReference type="Proteomes" id="UP001280581"/>
    </source>
</evidence>
<dbReference type="EMBL" id="WVTA01000004">
    <property type="protein sequence ID" value="KAK3214004.1"/>
    <property type="molecule type" value="Genomic_DNA"/>
</dbReference>
<dbReference type="InterPro" id="IPR050654">
    <property type="entry name" value="AChE-related_enzymes"/>
</dbReference>
<keyword evidence="2 3" id="KW-0378">Hydrolase</keyword>
<evidence type="ECO:0000256" key="3">
    <source>
        <dbReference type="RuleBase" id="RU361235"/>
    </source>
</evidence>
<dbReference type="PANTHER" id="PTHR43918:SF4">
    <property type="entry name" value="CARBOXYLIC ESTER HYDROLASE"/>
    <property type="match status" value="1"/>
</dbReference>
<dbReference type="Pfam" id="PF00135">
    <property type="entry name" value="COesterase"/>
    <property type="match status" value="1"/>
</dbReference>
<gene>
    <name evidence="5" type="ORF">GRF29_28g1758392</name>
</gene>
<dbReference type="SUPFAM" id="SSF53474">
    <property type="entry name" value="alpha/beta-Hydrolases"/>
    <property type="match status" value="1"/>
</dbReference>
<dbReference type="PROSITE" id="PS00122">
    <property type="entry name" value="CARBOXYLESTERASE_B_1"/>
    <property type="match status" value="1"/>
</dbReference>
<feature type="domain" description="Carboxylesterase type B" evidence="4">
    <location>
        <begin position="37"/>
        <end position="521"/>
    </location>
</feature>
<feature type="chain" id="PRO_5042664520" description="Carboxylic ester hydrolase" evidence="3">
    <location>
        <begin position="17"/>
        <end position="600"/>
    </location>
</feature>
<proteinExistence type="inferred from homology"/>
<keyword evidence="6" id="KW-1185">Reference proteome</keyword>
<dbReference type="Gene3D" id="3.40.50.1820">
    <property type="entry name" value="alpha/beta hydrolase"/>
    <property type="match status" value="1"/>
</dbReference>
<comment type="caution">
    <text evidence="5">The sequence shown here is derived from an EMBL/GenBank/DDBJ whole genome shotgun (WGS) entry which is preliminary data.</text>
</comment>
<evidence type="ECO:0000256" key="1">
    <source>
        <dbReference type="ARBA" id="ARBA00005964"/>
    </source>
</evidence>
<evidence type="ECO:0000313" key="5">
    <source>
        <dbReference type="EMBL" id="KAK3214004.1"/>
    </source>
</evidence>
<dbReference type="InterPro" id="IPR029058">
    <property type="entry name" value="AB_hydrolase_fold"/>
</dbReference>
<keyword evidence="3" id="KW-0732">Signal</keyword>
<comment type="similarity">
    <text evidence="1 3">Belongs to the type-B carboxylesterase/lipase family.</text>
</comment>
<dbReference type="GO" id="GO:0052689">
    <property type="term" value="F:carboxylic ester hydrolase activity"/>
    <property type="evidence" value="ECO:0007669"/>
    <property type="project" value="TreeGrafter"/>
</dbReference>
<dbReference type="Proteomes" id="UP001280581">
    <property type="component" value="Unassembled WGS sequence"/>
</dbReference>
<organism evidence="5 6">
    <name type="scientific">Pseudopithomyces chartarum</name>
    <dbReference type="NCBI Taxonomy" id="1892770"/>
    <lineage>
        <taxon>Eukaryota</taxon>
        <taxon>Fungi</taxon>
        <taxon>Dikarya</taxon>
        <taxon>Ascomycota</taxon>
        <taxon>Pezizomycotina</taxon>
        <taxon>Dothideomycetes</taxon>
        <taxon>Pleosporomycetidae</taxon>
        <taxon>Pleosporales</taxon>
        <taxon>Massarineae</taxon>
        <taxon>Didymosphaeriaceae</taxon>
        <taxon>Pseudopithomyces</taxon>
    </lineage>
</organism>
<name>A0AAN6M3H7_9PLEO</name>
<accession>A0AAN6M3H7</accession>
<dbReference type="InterPro" id="IPR002018">
    <property type="entry name" value="CarbesteraseB"/>
</dbReference>
<dbReference type="AlphaFoldDB" id="A0AAN6M3H7"/>
<evidence type="ECO:0000259" key="4">
    <source>
        <dbReference type="Pfam" id="PF00135"/>
    </source>
</evidence>
<dbReference type="EC" id="3.1.1.-" evidence="3"/>
<protein>
    <recommendedName>
        <fullName evidence="3">Carboxylic ester hydrolase</fullName>
        <ecNumber evidence="3">3.1.1.-</ecNumber>
    </recommendedName>
</protein>